<dbReference type="RefSeq" id="WP_062293661.1">
    <property type="nucleotide sequence ID" value="NZ_CP012036.1"/>
</dbReference>
<proteinExistence type="predicted"/>
<evidence type="ECO:0000313" key="2">
    <source>
        <dbReference type="Proteomes" id="UP000062645"/>
    </source>
</evidence>
<dbReference type="STRING" id="224013.ACX27_14420"/>
<dbReference type="InterPro" id="IPR029063">
    <property type="entry name" value="SAM-dependent_MTases_sf"/>
</dbReference>
<dbReference type="GO" id="GO:0032259">
    <property type="term" value="P:methylation"/>
    <property type="evidence" value="ECO:0007669"/>
    <property type="project" value="UniProtKB-KW"/>
</dbReference>
<accession>A0A0M4T2N7</accession>
<dbReference type="Proteomes" id="UP000062645">
    <property type="component" value="Chromosome"/>
</dbReference>
<dbReference type="PANTHER" id="PTHR20974:SF0">
    <property type="entry name" value="UPF0585 PROTEIN CG18661"/>
    <property type="match status" value="1"/>
</dbReference>
<dbReference type="OrthoDB" id="450870at2"/>
<dbReference type="PANTHER" id="PTHR20974">
    <property type="entry name" value="UPF0585 PROTEIN CG18661"/>
    <property type="match status" value="1"/>
</dbReference>
<keyword evidence="2" id="KW-1185">Reference proteome</keyword>
<sequence>MTTQDARQSAPATERNRQPILEVLLKVLPDSGTVLEIASGTGEHAVYFASQLRNVMWLPTDVSPQARASIVAWTEHYECQNVYPPLELDAKEPVWVVEQETTTQLLNNSPIVAIVNINMIHISPWSACLGLMAGASRILPVGGILYLYGPFKQGGVHTAPSNAAFDEYLRSQNPEWGVRNLDDVIAAAQTEHLVLKQIYEMPANNLSVVFERIDIMST</sequence>
<dbReference type="SUPFAM" id="SSF53335">
    <property type="entry name" value="S-adenosyl-L-methionine-dependent methyltransferases"/>
    <property type="match status" value="1"/>
</dbReference>
<keyword evidence="1" id="KW-0489">Methyltransferase</keyword>
<protein>
    <submittedName>
        <fullName evidence="1">SAM-dependent methyltransferase</fullName>
    </submittedName>
</protein>
<reference evidence="1 2" key="2">
    <citation type="journal article" date="2016" name="Genome Announc.">
        <title>Draft Genome Sequence of the N2-Fixing Cyanobacterium Nostoc piscinale CENA21, Isolated from the Brazilian Amazon Floodplain.</title>
        <authorList>
            <person name="Leao T."/>
            <person name="Guimaraes P.I."/>
            <person name="de Melo A.G."/>
            <person name="Ramos R.T."/>
            <person name="Leao P.N."/>
            <person name="Silva A."/>
            <person name="Fiore M.F."/>
            <person name="Schneider M.P."/>
        </authorList>
    </citation>
    <scope>NUCLEOTIDE SEQUENCE [LARGE SCALE GENOMIC DNA]</scope>
    <source>
        <strain evidence="1 2">CENA21</strain>
    </source>
</reference>
<dbReference type="Pfam" id="PF06080">
    <property type="entry name" value="DUF938"/>
    <property type="match status" value="1"/>
</dbReference>
<dbReference type="EMBL" id="CP012036">
    <property type="protein sequence ID" value="ALF53770.1"/>
    <property type="molecule type" value="Genomic_DNA"/>
</dbReference>
<organism evidence="1 2">
    <name type="scientific">Nostoc piscinale CENA21</name>
    <dbReference type="NCBI Taxonomy" id="224013"/>
    <lineage>
        <taxon>Bacteria</taxon>
        <taxon>Bacillati</taxon>
        <taxon>Cyanobacteriota</taxon>
        <taxon>Cyanophyceae</taxon>
        <taxon>Nostocales</taxon>
        <taxon>Nostocaceae</taxon>
        <taxon>Nostoc</taxon>
    </lineage>
</organism>
<dbReference type="GO" id="GO:0008168">
    <property type="term" value="F:methyltransferase activity"/>
    <property type="evidence" value="ECO:0007669"/>
    <property type="project" value="UniProtKB-KW"/>
</dbReference>
<dbReference type="KEGG" id="npz:ACX27_14420"/>
<dbReference type="Gene3D" id="3.40.50.150">
    <property type="entry name" value="Vaccinia Virus protein VP39"/>
    <property type="match status" value="1"/>
</dbReference>
<evidence type="ECO:0000313" key="1">
    <source>
        <dbReference type="EMBL" id="ALF53770.1"/>
    </source>
</evidence>
<dbReference type="AlphaFoldDB" id="A0A0M4T2N7"/>
<keyword evidence="1" id="KW-0808">Transferase</keyword>
<dbReference type="InterPro" id="IPR010342">
    <property type="entry name" value="DUF938"/>
</dbReference>
<reference evidence="2" key="1">
    <citation type="submission" date="2015-07" db="EMBL/GenBank/DDBJ databases">
        <title>Genome Of Nitrogen-Fixing Cyanobacterium Nostoc piscinale CENA21 From Solimoes/Amazon River Floodplain Sediments And Comparative Genomics To Uncover Biosynthetic Natural Products Potential.</title>
        <authorList>
            <person name="Leao T.F."/>
            <person name="Leao P.N."/>
            <person name="Guimaraes P.I."/>
            <person name="de Melo A.G.C."/>
            <person name="Ramos R.T.J."/>
            <person name="Silva A."/>
            <person name="Fiore M.F."/>
            <person name="Schneider M.P.C."/>
        </authorList>
    </citation>
    <scope>NUCLEOTIDE SEQUENCE [LARGE SCALE GENOMIC DNA]</scope>
    <source>
        <strain evidence="2">CENA21</strain>
    </source>
</reference>
<gene>
    <name evidence="1" type="ORF">ACX27_14420</name>
</gene>
<dbReference type="PATRIC" id="fig|224013.5.peg.3484"/>
<name>A0A0M4T2N7_9NOSO</name>